<feature type="non-terminal residue" evidence="2">
    <location>
        <position position="1"/>
    </location>
</feature>
<dbReference type="EMBL" id="BART01013347">
    <property type="protein sequence ID" value="GAG76253.1"/>
    <property type="molecule type" value="Genomic_DNA"/>
</dbReference>
<feature type="region of interest" description="Disordered" evidence="1">
    <location>
        <begin position="47"/>
        <end position="66"/>
    </location>
</feature>
<gene>
    <name evidence="2" type="ORF">S01H4_27340</name>
</gene>
<sequence>PKKQLIARKNNPQKWDNKESRFVNNLIKQQKSRKIIRERVNRRRLKLGQTERTDSSINNKITKVKQ</sequence>
<proteinExistence type="predicted"/>
<feature type="compositionally biased region" description="Polar residues" evidence="1">
    <location>
        <begin position="55"/>
        <end position="66"/>
    </location>
</feature>
<comment type="caution">
    <text evidence="2">The sequence shown here is derived from an EMBL/GenBank/DDBJ whole genome shotgun (WGS) entry which is preliminary data.</text>
</comment>
<name>X1AVJ3_9ZZZZ</name>
<accession>X1AVJ3</accession>
<dbReference type="AlphaFoldDB" id="X1AVJ3"/>
<reference evidence="2" key="1">
    <citation type="journal article" date="2014" name="Front. Microbiol.">
        <title>High frequency of phylogenetically diverse reductive dehalogenase-homologous genes in deep subseafloor sedimentary metagenomes.</title>
        <authorList>
            <person name="Kawai M."/>
            <person name="Futagami T."/>
            <person name="Toyoda A."/>
            <person name="Takaki Y."/>
            <person name="Nishi S."/>
            <person name="Hori S."/>
            <person name="Arai W."/>
            <person name="Tsubouchi T."/>
            <person name="Morono Y."/>
            <person name="Uchiyama I."/>
            <person name="Ito T."/>
            <person name="Fujiyama A."/>
            <person name="Inagaki F."/>
            <person name="Takami H."/>
        </authorList>
    </citation>
    <scope>NUCLEOTIDE SEQUENCE</scope>
    <source>
        <strain evidence="2">Expedition CK06-06</strain>
    </source>
</reference>
<evidence type="ECO:0000256" key="1">
    <source>
        <dbReference type="SAM" id="MobiDB-lite"/>
    </source>
</evidence>
<protein>
    <submittedName>
        <fullName evidence="2">Uncharacterized protein</fullName>
    </submittedName>
</protein>
<organism evidence="2">
    <name type="scientific">marine sediment metagenome</name>
    <dbReference type="NCBI Taxonomy" id="412755"/>
    <lineage>
        <taxon>unclassified sequences</taxon>
        <taxon>metagenomes</taxon>
        <taxon>ecological metagenomes</taxon>
    </lineage>
</organism>
<evidence type="ECO:0000313" key="2">
    <source>
        <dbReference type="EMBL" id="GAG76253.1"/>
    </source>
</evidence>